<evidence type="ECO:0000256" key="1">
    <source>
        <dbReference type="SAM" id="MobiDB-lite"/>
    </source>
</evidence>
<dbReference type="Proteomes" id="UP000694680">
    <property type="component" value="Chromosome 6"/>
</dbReference>
<accession>A0A8C5N1B3</accession>
<reference evidence="2" key="3">
    <citation type="submission" date="2025-09" db="UniProtKB">
        <authorList>
            <consortium name="Ensembl"/>
        </authorList>
    </citation>
    <scope>IDENTIFICATION</scope>
</reference>
<gene>
    <name evidence="2" type="primary">ccdc33</name>
</gene>
<name>A0A8C5N1B3_GOUWI</name>
<evidence type="ECO:0000313" key="3">
    <source>
        <dbReference type="Proteomes" id="UP000694680"/>
    </source>
</evidence>
<dbReference type="PANTHER" id="PTHR21623:SF2">
    <property type="entry name" value="COILED-COIL DOMAIN-CONTAINING PROTEIN 33"/>
    <property type="match status" value="1"/>
</dbReference>
<dbReference type="PANTHER" id="PTHR21623">
    <property type="entry name" value="SPERIOLIN-BINDING FACTOR"/>
    <property type="match status" value="1"/>
</dbReference>
<keyword evidence="3" id="KW-1185">Reference proteome</keyword>
<feature type="region of interest" description="Disordered" evidence="1">
    <location>
        <begin position="43"/>
        <end position="65"/>
    </location>
</feature>
<dbReference type="InterPro" id="IPR039889">
    <property type="entry name" value="CCD33"/>
</dbReference>
<evidence type="ECO:0000313" key="2">
    <source>
        <dbReference type="Ensembl" id="ENSGWIP00000027901.1"/>
    </source>
</evidence>
<reference evidence="2" key="2">
    <citation type="submission" date="2025-08" db="UniProtKB">
        <authorList>
            <consortium name="Ensembl"/>
        </authorList>
    </citation>
    <scope>IDENTIFICATION</scope>
</reference>
<proteinExistence type="predicted"/>
<feature type="compositionally biased region" description="Basic and acidic residues" evidence="1">
    <location>
        <begin position="43"/>
        <end position="61"/>
    </location>
</feature>
<protein>
    <submittedName>
        <fullName evidence="2">Uncharacterized protein</fullName>
    </submittedName>
</protein>
<dbReference type="AlphaFoldDB" id="A0A8C5N1B3"/>
<dbReference type="GO" id="GO:0005777">
    <property type="term" value="C:peroxisome"/>
    <property type="evidence" value="ECO:0007669"/>
    <property type="project" value="TreeGrafter"/>
</dbReference>
<organism evidence="2 3">
    <name type="scientific">Gouania willdenowi</name>
    <name type="common">Blunt-snouted clingfish</name>
    <name type="synonym">Lepadogaster willdenowi</name>
    <dbReference type="NCBI Taxonomy" id="441366"/>
    <lineage>
        <taxon>Eukaryota</taxon>
        <taxon>Metazoa</taxon>
        <taxon>Chordata</taxon>
        <taxon>Craniata</taxon>
        <taxon>Vertebrata</taxon>
        <taxon>Euteleostomi</taxon>
        <taxon>Actinopterygii</taxon>
        <taxon>Neopterygii</taxon>
        <taxon>Teleostei</taxon>
        <taxon>Neoteleostei</taxon>
        <taxon>Acanthomorphata</taxon>
        <taxon>Ovalentaria</taxon>
        <taxon>Blenniimorphae</taxon>
        <taxon>Blenniiformes</taxon>
        <taxon>Gobiesocoidei</taxon>
        <taxon>Gobiesocidae</taxon>
        <taxon>Gobiesocinae</taxon>
        <taxon>Gouania</taxon>
    </lineage>
</organism>
<reference evidence="2" key="1">
    <citation type="submission" date="2020-06" db="EMBL/GenBank/DDBJ databases">
        <authorList>
            <consortium name="Wellcome Sanger Institute Data Sharing"/>
        </authorList>
    </citation>
    <scope>NUCLEOTIDE SEQUENCE [LARGE SCALE GENOMIC DNA]</scope>
</reference>
<sequence>MKASKKTKSLSSPAAVQKDVYNLPSHNALAQILSDHHTLLSKGKHEPQTTAKHNEPNERTKTQHGIKPNINHTYQLLHPHKRCPLCVCECAPCLVGFTNLQTEELENYRSAMSRMAEDMITLRTQVMTLETENVQLRADVSLHKDVGRGLLEDTDVDVMTKAEMADRIATLRFKLANETNKTTSQRDKIQQLQNELIRKNELLKLPKDQRSVLAKMAPSEETVKQQEKGVIFPEEKESTQQENLNVQEKLKTETRIITQVNRG</sequence>
<dbReference type="Ensembl" id="ENSGWIT00000030441.1">
    <property type="protein sequence ID" value="ENSGWIP00000027901.1"/>
    <property type="gene ID" value="ENSGWIG00000014594.1"/>
</dbReference>